<sequence length="68" mass="6728">MDNNNWRPNPSQGPVVGGGGGGGGVGGGGVGAPGGGGGEAAMDSVDWRSQLQPDSRQRIVNKMSSDYN</sequence>
<keyword evidence="3" id="KW-1185">Reference proteome</keyword>
<dbReference type="Gramene" id="QL05p033062:mrna">
    <property type="protein sequence ID" value="QL05p033062:mrna"/>
    <property type="gene ID" value="QL05p033062"/>
</dbReference>
<feature type="compositionally biased region" description="Gly residues" evidence="1">
    <location>
        <begin position="15"/>
        <end position="39"/>
    </location>
</feature>
<accession>A0A7N2LN50</accession>
<dbReference type="EnsemblPlants" id="QL05p033062:mrna">
    <property type="protein sequence ID" value="QL05p033062:mrna"/>
    <property type="gene ID" value="QL05p033062"/>
</dbReference>
<evidence type="ECO:0000256" key="1">
    <source>
        <dbReference type="SAM" id="MobiDB-lite"/>
    </source>
</evidence>
<reference evidence="2 3" key="1">
    <citation type="journal article" date="2016" name="G3 (Bethesda)">
        <title>First Draft Assembly and Annotation of the Genome of a California Endemic Oak Quercus lobata Nee (Fagaceae).</title>
        <authorList>
            <person name="Sork V.L."/>
            <person name="Fitz-Gibbon S.T."/>
            <person name="Puiu D."/>
            <person name="Crepeau M."/>
            <person name="Gugger P.F."/>
            <person name="Sherman R."/>
            <person name="Stevens K."/>
            <person name="Langley C.H."/>
            <person name="Pellegrini M."/>
            <person name="Salzberg S.L."/>
        </authorList>
    </citation>
    <scope>NUCLEOTIDE SEQUENCE [LARGE SCALE GENOMIC DNA]</scope>
    <source>
        <strain evidence="2 3">cv. SW786</strain>
    </source>
</reference>
<feature type="region of interest" description="Disordered" evidence="1">
    <location>
        <begin position="1"/>
        <end position="68"/>
    </location>
</feature>
<dbReference type="InParanoid" id="A0A7N2LN50"/>
<evidence type="ECO:0000313" key="2">
    <source>
        <dbReference type="EnsemblPlants" id="QL05p033062:mrna"/>
    </source>
</evidence>
<organism evidence="2 3">
    <name type="scientific">Quercus lobata</name>
    <name type="common">Valley oak</name>
    <dbReference type="NCBI Taxonomy" id="97700"/>
    <lineage>
        <taxon>Eukaryota</taxon>
        <taxon>Viridiplantae</taxon>
        <taxon>Streptophyta</taxon>
        <taxon>Embryophyta</taxon>
        <taxon>Tracheophyta</taxon>
        <taxon>Spermatophyta</taxon>
        <taxon>Magnoliopsida</taxon>
        <taxon>eudicotyledons</taxon>
        <taxon>Gunneridae</taxon>
        <taxon>Pentapetalae</taxon>
        <taxon>rosids</taxon>
        <taxon>fabids</taxon>
        <taxon>Fagales</taxon>
        <taxon>Fagaceae</taxon>
        <taxon>Quercus</taxon>
    </lineage>
</organism>
<protein>
    <submittedName>
        <fullName evidence="2">Uncharacterized protein</fullName>
    </submittedName>
</protein>
<proteinExistence type="predicted"/>
<dbReference type="AlphaFoldDB" id="A0A7N2LN50"/>
<reference evidence="2" key="2">
    <citation type="submission" date="2021-01" db="UniProtKB">
        <authorList>
            <consortium name="EnsemblPlants"/>
        </authorList>
    </citation>
    <scope>IDENTIFICATION</scope>
</reference>
<dbReference type="EMBL" id="LRBV02000005">
    <property type="status" value="NOT_ANNOTATED_CDS"/>
    <property type="molecule type" value="Genomic_DNA"/>
</dbReference>
<evidence type="ECO:0000313" key="3">
    <source>
        <dbReference type="Proteomes" id="UP000594261"/>
    </source>
</evidence>
<dbReference type="Proteomes" id="UP000594261">
    <property type="component" value="Chromosome 5"/>
</dbReference>
<name>A0A7N2LN50_QUELO</name>
<feature type="compositionally biased region" description="Polar residues" evidence="1">
    <location>
        <begin position="1"/>
        <end position="12"/>
    </location>
</feature>